<sequence>MFYSFFYVVLRSLVQSADTTSIIVGANKTKIHPIAKNTQILTIFCFNDFLSASLLDKLIAAVVDNVFTMEITKNIKHNKLIVVQIKGLNDEISSVKIPLYVEIALDAVSKLITKLLSLFIY</sequence>
<name>A0A2Z4NDH5_9BACT</name>
<accession>A0A2Z4NDH5</accession>
<organism evidence="1 2">
    <name type="scientific">[Mycoplasma] anseris</name>
    <dbReference type="NCBI Taxonomy" id="92400"/>
    <lineage>
        <taxon>Bacteria</taxon>
        <taxon>Bacillati</taxon>
        <taxon>Mycoplasmatota</taxon>
        <taxon>Mycoplasmoidales</taxon>
        <taxon>Metamycoplasmataceae</taxon>
        <taxon>Metamycoplasma</taxon>
    </lineage>
</organism>
<dbReference type="EMBL" id="CP030140">
    <property type="protein sequence ID" value="AWX69556.1"/>
    <property type="molecule type" value="Genomic_DNA"/>
</dbReference>
<evidence type="ECO:0000313" key="1">
    <source>
        <dbReference type="EMBL" id="AWX69556.1"/>
    </source>
</evidence>
<proteinExistence type="predicted"/>
<dbReference type="AlphaFoldDB" id="A0A2Z4NDH5"/>
<gene>
    <name evidence="1" type="ORF">DP065_02210</name>
</gene>
<protein>
    <submittedName>
        <fullName evidence="1">Uncharacterized protein</fullName>
    </submittedName>
</protein>
<dbReference type="KEGG" id="mane:DP065_02210"/>
<dbReference type="Proteomes" id="UP000250218">
    <property type="component" value="Chromosome"/>
</dbReference>
<reference evidence="2" key="1">
    <citation type="submission" date="2018-06" db="EMBL/GenBank/DDBJ databases">
        <title>Complete genome sequences of Mycoplasma anatis, M. anseris and M. cloacale type strains.</title>
        <authorList>
            <person name="Grozner D."/>
            <person name="Forro B."/>
            <person name="Sulyok K.M."/>
            <person name="Marton S."/>
            <person name="Kreizinger Z."/>
            <person name="Banyai K."/>
            <person name="Gyuranecz M."/>
        </authorList>
    </citation>
    <scope>NUCLEOTIDE SEQUENCE [LARGE SCALE GENOMIC DNA]</scope>
    <source>
        <strain evidence="2">ATCC 49234</strain>
    </source>
</reference>
<keyword evidence="2" id="KW-1185">Reference proteome</keyword>
<evidence type="ECO:0000313" key="2">
    <source>
        <dbReference type="Proteomes" id="UP000250218"/>
    </source>
</evidence>